<evidence type="ECO:0000256" key="3">
    <source>
        <dbReference type="ARBA" id="ARBA00022448"/>
    </source>
</evidence>
<keyword evidence="7 9" id="KW-0472">Membrane</keyword>
<comment type="similarity">
    <text evidence="2">Belongs to the AzlC family.</text>
</comment>
<dbReference type="AlphaFoldDB" id="A0A7Y6IPP8"/>
<dbReference type="EMBL" id="JABWGO010000003">
    <property type="protein sequence ID" value="NUW42072.1"/>
    <property type="molecule type" value="Genomic_DNA"/>
</dbReference>
<reference evidence="10 11" key="1">
    <citation type="submission" date="2020-06" db="EMBL/GenBank/DDBJ databases">
        <authorList>
            <person name="Chanama M."/>
        </authorList>
    </citation>
    <scope>NUCLEOTIDE SEQUENCE [LARGE SCALE GENOMIC DNA]</scope>
    <source>
        <strain evidence="10 11">TBRC6557</strain>
    </source>
</reference>
<evidence type="ECO:0000256" key="7">
    <source>
        <dbReference type="ARBA" id="ARBA00023136"/>
    </source>
</evidence>
<comment type="subcellular location">
    <subcellularLocation>
        <location evidence="1">Cell membrane</location>
        <topology evidence="1">Multi-pass membrane protein</topology>
    </subcellularLocation>
</comment>
<evidence type="ECO:0000256" key="2">
    <source>
        <dbReference type="ARBA" id="ARBA00010735"/>
    </source>
</evidence>
<evidence type="ECO:0000256" key="4">
    <source>
        <dbReference type="ARBA" id="ARBA00022475"/>
    </source>
</evidence>
<evidence type="ECO:0000313" key="10">
    <source>
        <dbReference type="EMBL" id="NUW42072.1"/>
    </source>
</evidence>
<gene>
    <name evidence="10" type="ORF">HT134_18260</name>
</gene>
<keyword evidence="11" id="KW-1185">Reference proteome</keyword>
<comment type="caution">
    <text evidence="10">The sequence shown here is derived from an EMBL/GenBank/DDBJ whole genome shotgun (WGS) entry which is preliminary data.</text>
</comment>
<dbReference type="GO" id="GO:1903785">
    <property type="term" value="P:L-valine transmembrane transport"/>
    <property type="evidence" value="ECO:0007669"/>
    <property type="project" value="TreeGrafter"/>
</dbReference>
<dbReference type="Pfam" id="PF03591">
    <property type="entry name" value="AzlC"/>
    <property type="match status" value="1"/>
</dbReference>
<sequence>MAGILRDHRGVQTDISPQIAAPAPSPAPVTRRQQIAAGVRDSFSAGLGIFPLGIALGLLVLQAGLPAWFAPALSVAAFAGSMELLLVGMVAAATPLAAVALTVLVVNFRHVFYAFSFPLHLVRGRLAKTYSVYAMIDEAYAVSASLPESQRSAPRLLAMQIASQAYWVGGGLVGVAVGSALPAPVKGLEFSLCALFTVLTLDAFRSREDIPSVVLAGASVTLALVLTPPIALFTALLLFVALLLARHALIARRAAAGRGSTGRHAAPRTASHVATTETASRATTETASRAMTETASRAATETVDA</sequence>
<evidence type="ECO:0000313" key="11">
    <source>
        <dbReference type="Proteomes" id="UP000546126"/>
    </source>
</evidence>
<evidence type="ECO:0000256" key="9">
    <source>
        <dbReference type="SAM" id="Phobius"/>
    </source>
</evidence>
<organism evidence="10 11">
    <name type="scientific">Nonomuraea rhodomycinica</name>
    <dbReference type="NCBI Taxonomy" id="1712872"/>
    <lineage>
        <taxon>Bacteria</taxon>
        <taxon>Bacillati</taxon>
        <taxon>Actinomycetota</taxon>
        <taxon>Actinomycetes</taxon>
        <taxon>Streptosporangiales</taxon>
        <taxon>Streptosporangiaceae</taxon>
        <taxon>Nonomuraea</taxon>
    </lineage>
</organism>
<name>A0A7Y6IPP8_9ACTN</name>
<dbReference type="GO" id="GO:0005886">
    <property type="term" value="C:plasma membrane"/>
    <property type="evidence" value="ECO:0007669"/>
    <property type="project" value="UniProtKB-SubCell"/>
</dbReference>
<evidence type="ECO:0000256" key="6">
    <source>
        <dbReference type="ARBA" id="ARBA00022989"/>
    </source>
</evidence>
<keyword evidence="5 9" id="KW-0812">Transmembrane</keyword>
<evidence type="ECO:0000256" key="5">
    <source>
        <dbReference type="ARBA" id="ARBA00022692"/>
    </source>
</evidence>
<keyword evidence="3" id="KW-0813">Transport</keyword>
<keyword evidence="4" id="KW-1003">Cell membrane</keyword>
<dbReference type="PANTHER" id="PTHR34979:SF1">
    <property type="entry name" value="INNER MEMBRANE PROTEIN YGAZ"/>
    <property type="match status" value="1"/>
</dbReference>
<feature type="transmembrane region" description="Helical" evidence="9">
    <location>
        <begin position="42"/>
        <end position="64"/>
    </location>
</feature>
<feature type="transmembrane region" description="Helical" evidence="9">
    <location>
        <begin position="165"/>
        <end position="185"/>
    </location>
</feature>
<proteinExistence type="inferred from homology"/>
<feature type="transmembrane region" description="Helical" evidence="9">
    <location>
        <begin position="84"/>
        <end position="106"/>
    </location>
</feature>
<feature type="region of interest" description="Disordered" evidence="8">
    <location>
        <begin position="260"/>
        <end position="305"/>
    </location>
</feature>
<feature type="transmembrane region" description="Helical" evidence="9">
    <location>
        <begin position="214"/>
        <end position="244"/>
    </location>
</feature>
<evidence type="ECO:0000256" key="8">
    <source>
        <dbReference type="SAM" id="MobiDB-lite"/>
    </source>
</evidence>
<feature type="compositionally biased region" description="Low complexity" evidence="8">
    <location>
        <begin position="274"/>
        <end position="305"/>
    </location>
</feature>
<keyword evidence="6 9" id="KW-1133">Transmembrane helix</keyword>
<evidence type="ECO:0000256" key="1">
    <source>
        <dbReference type="ARBA" id="ARBA00004651"/>
    </source>
</evidence>
<dbReference type="PANTHER" id="PTHR34979">
    <property type="entry name" value="INNER MEMBRANE PROTEIN YGAZ"/>
    <property type="match status" value="1"/>
</dbReference>
<protein>
    <submittedName>
        <fullName evidence="10">AzlC family ABC transporter permease</fullName>
    </submittedName>
</protein>
<accession>A0A7Y6IPP8</accession>
<dbReference type="InterPro" id="IPR011606">
    <property type="entry name" value="Brnchd-chn_aa_trnsp_permease"/>
</dbReference>
<dbReference type="Proteomes" id="UP000546126">
    <property type="component" value="Unassembled WGS sequence"/>
</dbReference>